<dbReference type="RefSeq" id="WP_193932112.1">
    <property type="nucleotide sequence ID" value="NZ_CAWPMZ010000050.1"/>
</dbReference>
<keyword evidence="3" id="KW-1185">Reference proteome</keyword>
<name>A0ABR9UUF3_9CHRO</name>
<keyword evidence="1" id="KW-0472">Membrane</keyword>
<evidence type="ECO:0000313" key="3">
    <source>
        <dbReference type="Proteomes" id="UP000651156"/>
    </source>
</evidence>
<protein>
    <submittedName>
        <fullName evidence="2">VWA domain-containing protein</fullName>
    </submittedName>
</protein>
<keyword evidence="1" id="KW-1133">Transmembrane helix</keyword>
<evidence type="ECO:0000313" key="2">
    <source>
        <dbReference type="EMBL" id="MBE9190943.1"/>
    </source>
</evidence>
<comment type="caution">
    <text evidence="2">The sequence shown here is derived from an EMBL/GenBank/DDBJ whole genome shotgun (WGS) entry which is preliminary data.</text>
</comment>
<dbReference type="EMBL" id="JADEWN010000024">
    <property type="protein sequence ID" value="MBE9190943.1"/>
    <property type="molecule type" value="Genomic_DNA"/>
</dbReference>
<dbReference type="Proteomes" id="UP000651156">
    <property type="component" value="Unassembled WGS sequence"/>
</dbReference>
<reference evidence="2 3" key="1">
    <citation type="submission" date="2020-10" db="EMBL/GenBank/DDBJ databases">
        <authorList>
            <person name="Castelo-Branco R."/>
            <person name="Eusebio N."/>
            <person name="Adriana R."/>
            <person name="Vieira A."/>
            <person name="Brugerolle De Fraissinette N."/>
            <person name="Rezende De Castro R."/>
            <person name="Schneider M.P."/>
            <person name="Vasconcelos V."/>
            <person name="Leao P.N."/>
        </authorList>
    </citation>
    <scope>NUCLEOTIDE SEQUENCE [LARGE SCALE GENOMIC DNA]</scope>
    <source>
        <strain evidence="2 3">LEGE 06123</strain>
    </source>
</reference>
<sequence length="384" mass="43289">MSNRIILASAIKTTPGKKLNPHQKIALEVVAGIHNKRDVILAIDLTESVGINDEGRIRLRQIIEDSLKSGDSVYVVPFASNIVNSEEISNLHPLGLPIHFDKKNQQNIDKVLQKIPLSANLNFQNTDIQQAELTIYQGLAQLNQNRLQQNQPIKFQSIVWITDAPLLTKSGNEWIETPADSPFRLEDSLQSQVRQAWIDALPLNKREISIQTADSREYKLAVVDIEPVVQEFCTIAPNNQDFCKVNSYLFGQLWFPTIVLILGIISSTFFAKHLIALRKKWRVSVVADLEDYEKECRPLLPGKSFAIGQGDSNCIDEIDCPGSEVRAYLERQGNQLYLVPTQLAPIELKGREVNKRTRLTGSSIKLNCPSDKHGDFYLNIKVKK</sequence>
<proteinExistence type="predicted"/>
<feature type="transmembrane region" description="Helical" evidence="1">
    <location>
        <begin position="253"/>
        <end position="271"/>
    </location>
</feature>
<organism evidence="2 3">
    <name type="scientific">Gloeocapsopsis crepidinum LEGE 06123</name>
    <dbReference type="NCBI Taxonomy" id="588587"/>
    <lineage>
        <taxon>Bacteria</taxon>
        <taxon>Bacillati</taxon>
        <taxon>Cyanobacteriota</taxon>
        <taxon>Cyanophyceae</taxon>
        <taxon>Oscillatoriophycideae</taxon>
        <taxon>Chroococcales</taxon>
        <taxon>Chroococcaceae</taxon>
        <taxon>Gloeocapsopsis</taxon>
    </lineage>
</organism>
<accession>A0ABR9UUF3</accession>
<gene>
    <name evidence="2" type="ORF">IQ230_11390</name>
</gene>
<evidence type="ECO:0000256" key="1">
    <source>
        <dbReference type="SAM" id="Phobius"/>
    </source>
</evidence>
<keyword evidence="1" id="KW-0812">Transmembrane</keyword>